<dbReference type="Pfam" id="PF07920">
    <property type="entry name" value="DUF1684"/>
    <property type="match status" value="1"/>
</dbReference>
<name>A0A7K1SDQ2_9BACT</name>
<dbReference type="RefSeq" id="WP_157586554.1">
    <property type="nucleotide sequence ID" value="NZ_WPIN01000006.1"/>
</dbReference>
<dbReference type="AlphaFoldDB" id="A0A7K1SDQ2"/>
<gene>
    <name evidence="1" type="ORF">GO755_17860</name>
</gene>
<reference evidence="1 2" key="1">
    <citation type="submission" date="2019-12" db="EMBL/GenBank/DDBJ databases">
        <title>Spirosoma sp. HMF4905 genome sequencing and assembly.</title>
        <authorList>
            <person name="Kang H."/>
            <person name="Cha I."/>
            <person name="Kim H."/>
            <person name="Joh K."/>
        </authorList>
    </citation>
    <scope>NUCLEOTIDE SEQUENCE [LARGE SCALE GENOMIC DNA]</scope>
    <source>
        <strain evidence="1 2">HMF4905</strain>
    </source>
</reference>
<accession>A0A7K1SDQ2</accession>
<organism evidence="1 2">
    <name type="scientific">Spirosoma arboris</name>
    <dbReference type="NCBI Taxonomy" id="2682092"/>
    <lineage>
        <taxon>Bacteria</taxon>
        <taxon>Pseudomonadati</taxon>
        <taxon>Bacteroidota</taxon>
        <taxon>Cytophagia</taxon>
        <taxon>Cytophagales</taxon>
        <taxon>Cytophagaceae</taxon>
        <taxon>Spirosoma</taxon>
    </lineage>
</organism>
<comment type="caution">
    <text evidence="1">The sequence shown here is derived from an EMBL/GenBank/DDBJ whole genome shotgun (WGS) entry which is preliminary data.</text>
</comment>
<keyword evidence="2" id="KW-1185">Reference proteome</keyword>
<dbReference type="Gene3D" id="6.10.250.1680">
    <property type="match status" value="1"/>
</dbReference>
<dbReference type="EMBL" id="WPIN01000006">
    <property type="protein sequence ID" value="MVM31920.1"/>
    <property type="molecule type" value="Genomic_DNA"/>
</dbReference>
<proteinExistence type="predicted"/>
<evidence type="ECO:0000313" key="1">
    <source>
        <dbReference type="EMBL" id="MVM31920.1"/>
    </source>
</evidence>
<sequence>MSRNKFFLTGLFLAALIVLYYSFFDGANMTSADGLDESIKPETYRQQIDAERTKKDQFFRTDGESPIKDKAAFGGLRYFAPDPAYRVPARLEPFADKTQKLIVHMSDGKEEVYDKFAHAVFSLNGETCRLLIVKLENTYSILFRDATSGKETYGGGRYLELDPKKLTDNRTILDFNTAYNPYCAYNPGYSCPLPPGENKLPLAVKAGEKYITHE</sequence>
<dbReference type="PANTHER" id="PTHR41913">
    <property type="entry name" value="DUF1684 DOMAIN-CONTAINING PROTEIN"/>
    <property type="match status" value="1"/>
</dbReference>
<dbReference type="InterPro" id="IPR012467">
    <property type="entry name" value="DUF1684"/>
</dbReference>
<evidence type="ECO:0000313" key="2">
    <source>
        <dbReference type="Proteomes" id="UP000436006"/>
    </source>
</evidence>
<dbReference type="PANTHER" id="PTHR41913:SF1">
    <property type="entry name" value="DUF1684 DOMAIN-CONTAINING PROTEIN"/>
    <property type="match status" value="1"/>
</dbReference>
<protein>
    <submittedName>
        <fullName evidence="1">DUF1684 domain-containing protein</fullName>
    </submittedName>
</protein>
<dbReference type="Proteomes" id="UP000436006">
    <property type="component" value="Unassembled WGS sequence"/>
</dbReference>